<evidence type="ECO:0000256" key="5">
    <source>
        <dbReference type="ARBA" id="ARBA00022692"/>
    </source>
</evidence>
<protein>
    <submittedName>
        <fullName evidence="17">Uncharacterized protein</fullName>
    </submittedName>
</protein>
<keyword evidence="8 13" id="KW-0406">Ion transport</keyword>
<evidence type="ECO:0000313" key="16">
    <source>
        <dbReference type="Proteomes" id="UP000050741"/>
    </source>
</evidence>
<evidence type="ECO:0000256" key="9">
    <source>
        <dbReference type="ARBA" id="ARBA00023136"/>
    </source>
</evidence>
<keyword evidence="11 13" id="KW-0739">Sodium transport</keyword>
<sequence>MLLYLFLIRFGIEAVTLSAGSHLDMSVIVTVQKNYTGDSCQTSMASWAKGEKGKDTDKECLWRKCAQQVQYKVDLGYSKVRMSVDGMPYQYPRGLNRESFVREKNRVSRMLAERVRRLNNDAFQPYLYYEFEKLIRHFYDGHSRILALFNLSMGELVEERLSVSNYTLQRVSELECAKILKLIALLERNWQFDWGRHNDDVTDITFFEAIKYRIPPSPIPMIEAYQQEAITKQKLVDHINQLFRLLLEFWRDLSQNSTARQDANCRKLIAETEHIIKNEPLVARVAYSSVRSVLVRNLEVILRSKISFCDFRAARGQGGKYFENNMATLRFRFLSMTVVQMEESREYNNFNLLVDLGSTMGLYFGLTLLTVFELIIFLFHNRASANPTPKPNENPKSAQTVYTLPLPITVASASETMQKHRRLMTGNRRKIVRSY</sequence>
<dbReference type="Pfam" id="PF00858">
    <property type="entry name" value="ASC"/>
    <property type="match status" value="1"/>
</dbReference>
<evidence type="ECO:0000256" key="4">
    <source>
        <dbReference type="ARBA" id="ARBA00022461"/>
    </source>
</evidence>
<evidence type="ECO:0000256" key="1">
    <source>
        <dbReference type="ARBA" id="ARBA00004141"/>
    </source>
</evidence>
<feature type="chain" id="PRO_5008147000" evidence="15">
    <location>
        <begin position="19"/>
        <end position="435"/>
    </location>
</feature>
<accession>A0A183C2I0</accession>
<evidence type="ECO:0000256" key="8">
    <source>
        <dbReference type="ARBA" id="ARBA00023065"/>
    </source>
</evidence>
<evidence type="ECO:0000256" key="14">
    <source>
        <dbReference type="SAM" id="Phobius"/>
    </source>
</evidence>
<comment type="similarity">
    <text evidence="2 13">Belongs to the amiloride-sensitive sodium channel (TC 1.A.6) family.</text>
</comment>
<evidence type="ECO:0000256" key="11">
    <source>
        <dbReference type="ARBA" id="ARBA00023201"/>
    </source>
</evidence>
<keyword evidence="5 13" id="KW-0812">Transmembrane</keyword>
<dbReference type="Proteomes" id="UP000050741">
    <property type="component" value="Unassembled WGS sequence"/>
</dbReference>
<keyword evidence="3 13" id="KW-0813">Transport</keyword>
<evidence type="ECO:0000256" key="6">
    <source>
        <dbReference type="ARBA" id="ARBA00022989"/>
    </source>
</evidence>
<evidence type="ECO:0000256" key="2">
    <source>
        <dbReference type="ARBA" id="ARBA00007193"/>
    </source>
</evidence>
<evidence type="ECO:0000256" key="15">
    <source>
        <dbReference type="SAM" id="SignalP"/>
    </source>
</evidence>
<dbReference type="InterPro" id="IPR001873">
    <property type="entry name" value="ENaC"/>
</dbReference>
<feature type="transmembrane region" description="Helical" evidence="14">
    <location>
        <begin position="360"/>
        <end position="380"/>
    </location>
</feature>
<name>A0A183C2I0_GLOPA</name>
<dbReference type="WBParaSite" id="GPLIN_000707400">
    <property type="protein sequence ID" value="GPLIN_000707400"/>
    <property type="gene ID" value="GPLIN_000707400"/>
</dbReference>
<dbReference type="GO" id="GO:0005272">
    <property type="term" value="F:sodium channel activity"/>
    <property type="evidence" value="ECO:0007669"/>
    <property type="project" value="UniProtKB-KW"/>
</dbReference>
<keyword evidence="10" id="KW-0325">Glycoprotein</keyword>
<evidence type="ECO:0000256" key="3">
    <source>
        <dbReference type="ARBA" id="ARBA00022448"/>
    </source>
</evidence>
<keyword evidence="6 14" id="KW-1133">Transmembrane helix</keyword>
<evidence type="ECO:0000256" key="13">
    <source>
        <dbReference type="RuleBase" id="RU000679"/>
    </source>
</evidence>
<dbReference type="AlphaFoldDB" id="A0A183C2I0"/>
<keyword evidence="16" id="KW-1185">Reference proteome</keyword>
<reference evidence="16" key="2">
    <citation type="submission" date="2014-05" db="EMBL/GenBank/DDBJ databases">
        <title>The genome and life-stage specific transcriptomes of Globodera pallida elucidate key aspects of plant parasitism by a cyst nematode.</title>
        <authorList>
            <person name="Cotton J.A."/>
            <person name="Lilley C.J."/>
            <person name="Jones L.M."/>
            <person name="Kikuchi T."/>
            <person name="Reid A.J."/>
            <person name="Thorpe P."/>
            <person name="Tsai I.J."/>
            <person name="Beasley H."/>
            <person name="Blok V."/>
            <person name="Cock P.J.A."/>
            <person name="Van den Akker S.E."/>
            <person name="Holroyd N."/>
            <person name="Hunt M."/>
            <person name="Mantelin S."/>
            <person name="Naghra H."/>
            <person name="Pain A."/>
            <person name="Palomares-Rius J.E."/>
            <person name="Zarowiecki M."/>
            <person name="Berriman M."/>
            <person name="Jones J.T."/>
            <person name="Urwin P.E."/>
        </authorList>
    </citation>
    <scope>NUCLEOTIDE SEQUENCE [LARGE SCALE GENOMIC DNA]</scope>
    <source>
        <strain evidence="16">Lindley</strain>
    </source>
</reference>
<evidence type="ECO:0000256" key="10">
    <source>
        <dbReference type="ARBA" id="ARBA00023180"/>
    </source>
</evidence>
<feature type="signal peptide" evidence="15">
    <location>
        <begin position="1"/>
        <end position="18"/>
    </location>
</feature>
<reference evidence="16" key="1">
    <citation type="submission" date="2013-12" db="EMBL/GenBank/DDBJ databases">
        <authorList>
            <person name="Aslett M."/>
        </authorList>
    </citation>
    <scope>NUCLEOTIDE SEQUENCE [LARGE SCALE GENOMIC DNA]</scope>
    <source>
        <strain evidence="16">Lindley</strain>
    </source>
</reference>
<keyword evidence="4 13" id="KW-0894">Sodium channel</keyword>
<reference evidence="17" key="3">
    <citation type="submission" date="2016-06" db="UniProtKB">
        <authorList>
            <consortium name="WormBaseParasite"/>
        </authorList>
    </citation>
    <scope>IDENTIFICATION</scope>
</reference>
<keyword evidence="7" id="KW-0915">Sodium</keyword>
<keyword evidence="12 13" id="KW-0407">Ion channel</keyword>
<organism evidence="16 17">
    <name type="scientific">Globodera pallida</name>
    <name type="common">Potato cyst nematode worm</name>
    <name type="synonym">Heterodera pallida</name>
    <dbReference type="NCBI Taxonomy" id="36090"/>
    <lineage>
        <taxon>Eukaryota</taxon>
        <taxon>Metazoa</taxon>
        <taxon>Ecdysozoa</taxon>
        <taxon>Nematoda</taxon>
        <taxon>Chromadorea</taxon>
        <taxon>Rhabditida</taxon>
        <taxon>Tylenchina</taxon>
        <taxon>Tylenchomorpha</taxon>
        <taxon>Tylenchoidea</taxon>
        <taxon>Heteroderidae</taxon>
        <taxon>Heteroderinae</taxon>
        <taxon>Globodera</taxon>
    </lineage>
</organism>
<dbReference type="GO" id="GO:0016020">
    <property type="term" value="C:membrane"/>
    <property type="evidence" value="ECO:0007669"/>
    <property type="project" value="UniProtKB-SubCell"/>
</dbReference>
<evidence type="ECO:0000313" key="17">
    <source>
        <dbReference type="WBParaSite" id="GPLIN_000707400"/>
    </source>
</evidence>
<keyword evidence="15" id="KW-0732">Signal</keyword>
<comment type="subcellular location">
    <subcellularLocation>
        <location evidence="1">Membrane</location>
        <topology evidence="1">Multi-pass membrane protein</topology>
    </subcellularLocation>
</comment>
<evidence type="ECO:0000256" key="12">
    <source>
        <dbReference type="ARBA" id="ARBA00023303"/>
    </source>
</evidence>
<evidence type="ECO:0000256" key="7">
    <source>
        <dbReference type="ARBA" id="ARBA00023053"/>
    </source>
</evidence>
<proteinExistence type="inferred from homology"/>
<keyword evidence="9 14" id="KW-0472">Membrane</keyword>
<dbReference type="Gene3D" id="1.10.287.770">
    <property type="entry name" value="YojJ-like"/>
    <property type="match status" value="1"/>
</dbReference>